<evidence type="ECO:0000256" key="1">
    <source>
        <dbReference type="SAM" id="SignalP"/>
    </source>
</evidence>
<organism evidence="2">
    <name type="scientific">Corethron hystrix</name>
    <dbReference type="NCBI Taxonomy" id="216773"/>
    <lineage>
        <taxon>Eukaryota</taxon>
        <taxon>Sar</taxon>
        <taxon>Stramenopiles</taxon>
        <taxon>Ochrophyta</taxon>
        <taxon>Bacillariophyta</taxon>
        <taxon>Coscinodiscophyceae</taxon>
        <taxon>Corethrophycidae</taxon>
        <taxon>Corethrales</taxon>
        <taxon>Corethraceae</taxon>
        <taxon>Corethron</taxon>
    </lineage>
</organism>
<evidence type="ECO:0000313" key="2">
    <source>
        <dbReference type="EMBL" id="CAD8885017.1"/>
    </source>
</evidence>
<gene>
    <name evidence="2" type="ORF">CHYS00102_LOCUS12214</name>
</gene>
<dbReference type="AlphaFoldDB" id="A0A7S1BGD4"/>
<name>A0A7S1BGD4_9STRA</name>
<accession>A0A7S1BGD4</accession>
<dbReference type="EMBL" id="HBFR01016722">
    <property type="protein sequence ID" value="CAD8885017.1"/>
    <property type="molecule type" value="Transcribed_RNA"/>
</dbReference>
<reference evidence="2" key="1">
    <citation type="submission" date="2021-01" db="EMBL/GenBank/DDBJ databases">
        <authorList>
            <person name="Corre E."/>
            <person name="Pelletier E."/>
            <person name="Niang G."/>
            <person name="Scheremetjew M."/>
            <person name="Finn R."/>
            <person name="Kale V."/>
            <person name="Holt S."/>
            <person name="Cochrane G."/>
            <person name="Meng A."/>
            <person name="Brown T."/>
            <person name="Cohen L."/>
        </authorList>
    </citation>
    <scope>NUCLEOTIDE SEQUENCE</scope>
    <source>
        <strain evidence="2">308</strain>
    </source>
</reference>
<feature type="signal peptide" evidence="1">
    <location>
        <begin position="1"/>
        <end position="21"/>
    </location>
</feature>
<sequence>MIRILLPPLAVLFFIRNAVYASKGVHDGSCITCKVAQANSAIQRSRKTPEPKVQASSVTTTLGLITELLTKINESSYPQMTGEELIDHKNLSVYYTGQEKRTSGVFTQILESIEARGSILSDIKEAAAMQTQLEESGFVPHPDQKNELSELVSNYLP</sequence>
<feature type="chain" id="PRO_5031192065" evidence="1">
    <location>
        <begin position="22"/>
        <end position="157"/>
    </location>
</feature>
<proteinExistence type="predicted"/>
<protein>
    <submittedName>
        <fullName evidence="2">Uncharacterized protein</fullName>
    </submittedName>
</protein>
<keyword evidence="1" id="KW-0732">Signal</keyword>